<accession>A0A016U4C5</accession>
<organism evidence="3 4">
    <name type="scientific">Ancylostoma ceylanicum</name>
    <dbReference type="NCBI Taxonomy" id="53326"/>
    <lineage>
        <taxon>Eukaryota</taxon>
        <taxon>Metazoa</taxon>
        <taxon>Ecdysozoa</taxon>
        <taxon>Nematoda</taxon>
        <taxon>Chromadorea</taxon>
        <taxon>Rhabditida</taxon>
        <taxon>Rhabditina</taxon>
        <taxon>Rhabditomorpha</taxon>
        <taxon>Strongyloidea</taxon>
        <taxon>Ancylostomatidae</taxon>
        <taxon>Ancylostomatinae</taxon>
        <taxon>Ancylostoma</taxon>
    </lineage>
</organism>
<name>A0A016U4C5_9BILA</name>
<dbReference type="InterPro" id="IPR049362">
    <property type="entry name" value="TTI1_rpt"/>
</dbReference>
<dbReference type="SUPFAM" id="SSF48371">
    <property type="entry name" value="ARM repeat"/>
    <property type="match status" value="1"/>
</dbReference>
<dbReference type="Pfam" id="PF24181">
    <property type="entry name" value="TPR_TTI1_C"/>
    <property type="match status" value="1"/>
</dbReference>
<dbReference type="Pfam" id="PF21547">
    <property type="entry name" value="TTI1"/>
    <property type="match status" value="1"/>
</dbReference>
<feature type="domain" description="TTI1 N-terminal TPR" evidence="1">
    <location>
        <begin position="135"/>
        <end position="329"/>
    </location>
</feature>
<dbReference type="OrthoDB" id="5865642at2759"/>
<evidence type="ECO:0000259" key="2">
    <source>
        <dbReference type="Pfam" id="PF24181"/>
    </source>
</evidence>
<sequence length="922" mass="103952">MVEFVLDRLHPLLQQLVLYQRAKREVKGILTAVKGIVVAEWSSDTLHKQERAACEAAILIALRVGAESSIVTECWRRDRTGYAAIVHACLQQDQRRNSESMQHSSIKFHHVHPLLSALLSDVEGDSSAIFTILQAVYDMCQAILCNDILRKEFLSSRHVPLYGKLVSVCLEIVSNISKDSRCRRVALKTLEAVVEASEQNCSSLCVVLPGLSSWLAGTICESASEQLDVITTSLKIISMAVRFCLADSVKDDELARESEEIRPEILELLVKRDDEWKSASAGNITKIIRTLCSTLAVHHDEEVRSTLLVLVDSIRSDCKSAFSGTLDAFLMDLLLTVLGTTSTDSEIAARLRAENITAFSLHMHEKLRELAERIPLNVRKKTTDSGILFHQLAGVLSCLDVDVSRLATSRSPSLEAMFSALAASFRVDARRLLISRGQIRESSVEFLKSLPLCFDVQIGWILPICKLLASHGGIEVVEIAASAMVESCRSDRASLAILTALVLADMEPQTDSHVLYSLAETCIDWIKEVRPEEHTRDDIIEHKIPVPSEDTILTVALVSLLAVTFTRIEEQKEQLKLLVAFLYQLLGLYAITNWIVHDAADCALSQIATAMSLSVSEFLYERGAYIVHHIALAARSRTEHDHAPVVFSALLERVDDPRMFEHVRHIVDDLLQALDKFKQAYCILILRSMLAFVTAVGRWFPELNPTEEEEIPCKEEELSTEEQAIMESEKKPPPAPIQSVQAVLLRTKHLLSSSHFPIRILVMRILREGLWVIRNFDDQLLPMVHQNWEALINRFRDEEMEVRQEAVRVVTQMVRVSKTFVYRRVRHQMWPIVDKWMRDASTHLYSTTSAAYKYQLCVLQSIAEIFIGIDASTEDVQLVLEMLKLYCGKMGSPQLKKEAESARKQLEAYIEDRNQRTLGAMR</sequence>
<evidence type="ECO:0000259" key="1">
    <source>
        <dbReference type="Pfam" id="PF24173"/>
    </source>
</evidence>
<dbReference type="InterPro" id="IPR016024">
    <property type="entry name" value="ARM-type_fold"/>
</dbReference>
<dbReference type="InterPro" id="IPR057566">
    <property type="entry name" value="TPR_TTI1_N"/>
</dbReference>
<proteinExistence type="predicted"/>
<dbReference type="InterPro" id="IPR057567">
    <property type="entry name" value="TPR_TTI1_C"/>
</dbReference>
<dbReference type="PANTHER" id="PTHR18460">
    <property type="entry name" value="TEL2 INTERACTING PROTEIN 1 TTI1 FAMILY MEMBER"/>
    <property type="match status" value="1"/>
</dbReference>
<evidence type="ECO:0000313" key="3">
    <source>
        <dbReference type="EMBL" id="EYC09682.1"/>
    </source>
</evidence>
<evidence type="ECO:0008006" key="5">
    <source>
        <dbReference type="Google" id="ProtNLM"/>
    </source>
</evidence>
<dbReference type="EMBL" id="JARK01001395">
    <property type="protein sequence ID" value="EYC09682.1"/>
    <property type="molecule type" value="Genomic_DNA"/>
</dbReference>
<keyword evidence="4" id="KW-1185">Reference proteome</keyword>
<gene>
    <name evidence="3" type="primary">Acey_s0059.g2997</name>
    <name evidence="3" type="synonym">Acey-R10H10.7</name>
    <name evidence="3" type="ORF">Y032_0059g2997</name>
</gene>
<evidence type="ECO:0000313" key="4">
    <source>
        <dbReference type="Proteomes" id="UP000024635"/>
    </source>
</evidence>
<dbReference type="Proteomes" id="UP000024635">
    <property type="component" value="Unassembled WGS sequence"/>
</dbReference>
<dbReference type="GO" id="GO:0005737">
    <property type="term" value="C:cytoplasm"/>
    <property type="evidence" value="ECO:0007669"/>
    <property type="project" value="TreeGrafter"/>
</dbReference>
<protein>
    <recommendedName>
        <fullName evidence="5">HEAT repeat protein</fullName>
    </recommendedName>
</protein>
<comment type="caution">
    <text evidence="3">The sequence shown here is derived from an EMBL/GenBank/DDBJ whole genome shotgun (WGS) entry which is preliminary data.</text>
</comment>
<dbReference type="PANTHER" id="PTHR18460:SF3">
    <property type="entry name" value="TELO2-INTERACTING PROTEIN 1 HOMOLOG"/>
    <property type="match status" value="1"/>
</dbReference>
<reference evidence="4" key="1">
    <citation type="journal article" date="2015" name="Nat. Genet.">
        <title>The genome and transcriptome of the zoonotic hookworm Ancylostoma ceylanicum identify infection-specific gene families.</title>
        <authorList>
            <person name="Schwarz E.M."/>
            <person name="Hu Y."/>
            <person name="Antoshechkin I."/>
            <person name="Miller M.M."/>
            <person name="Sternberg P.W."/>
            <person name="Aroian R.V."/>
        </authorList>
    </citation>
    <scope>NUCLEOTIDE SEQUENCE</scope>
    <source>
        <strain evidence="4">HY135</strain>
    </source>
</reference>
<dbReference type="STRING" id="53326.A0A016U4C5"/>
<dbReference type="Pfam" id="PF24173">
    <property type="entry name" value="TPR_TTI1_N"/>
    <property type="match status" value="1"/>
</dbReference>
<dbReference type="AlphaFoldDB" id="A0A016U4C5"/>
<dbReference type="InterPro" id="IPR052587">
    <property type="entry name" value="TELO2-interacting_protein_1"/>
</dbReference>
<feature type="domain" description="TTI1 C-terminal TPR" evidence="2">
    <location>
        <begin position="707"/>
        <end position="907"/>
    </location>
</feature>